<keyword evidence="5" id="KW-1185">Reference proteome</keyword>
<keyword evidence="1" id="KW-0378">Hydrolase</keyword>
<evidence type="ECO:0000313" key="5">
    <source>
        <dbReference type="Proteomes" id="UP001183643"/>
    </source>
</evidence>
<feature type="domain" description="Alpha/beta hydrolase fold-3" evidence="3">
    <location>
        <begin position="103"/>
        <end position="310"/>
    </location>
</feature>
<feature type="region of interest" description="Disordered" evidence="2">
    <location>
        <begin position="1"/>
        <end position="22"/>
    </location>
</feature>
<feature type="compositionally biased region" description="Low complexity" evidence="2">
    <location>
        <begin position="341"/>
        <end position="363"/>
    </location>
</feature>
<sequence>MTSHVTAPSPAQPVGPPPPFDPELAPVLEVLTGIRPPDAYRPDTIAEMRRPVPGVPITTDDILSRDGAYLVREKTVPGPAGAPDIALLVCLPRHAHTPAPAIYFIHGGGMIVGDNRFGLPEMLDLAAPLGAAVVSVEYRLAPETPHPGPVEDSYAGLRWLSEHADELGVDPARVVVAGMSAGGGLAAGVALMARDRGGPAIAGQLLLSPMLDDRNDSPSARQMRGIGVWDDRSNETGWNALLGEGVRGGPDVSPYAAPARAADLSGLPPTFIDVGSAETFRDEDVAFASRLWQAGGRGELHVWPGGFHGFDVVAPSAAISRDAIAARAAWLRRRLMRRNTDATPRSTGGESSGPNESSNRMPR</sequence>
<dbReference type="SUPFAM" id="SSF53474">
    <property type="entry name" value="alpha/beta-Hydrolases"/>
    <property type="match status" value="1"/>
</dbReference>
<dbReference type="PANTHER" id="PTHR48081:SF8">
    <property type="entry name" value="ALPHA_BETA HYDROLASE FOLD-3 DOMAIN-CONTAINING PROTEIN-RELATED"/>
    <property type="match status" value="1"/>
</dbReference>
<organism evidence="4 5">
    <name type="scientific">Catenuloplanes atrovinosus</name>
    <dbReference type="NCBI Taxonomy" id="137266"/>
    <lineage>
        <taxon>Bacteria</taxon>
        <taxon>Bacillati</taxon>
        <taxon>Actinomycetota</taxon>
        <taxon>Actinomycetes</taxon>
        <taxon>Micromonosporales</taxon>
        <taxon>Micromonosporaceae</taxon>
        <taxon>Catenuloplanes</taxon>
    </lineage>
</organism>
<evidence type="ECO:0000256" key="1">
    <source>
        <dbReference type="ARBA" id="ARBA00022801"/>
    </source>
</evidence>
<evidence type="ECO:0000313" key="4">
    <source>
        <dbReference type="EMBL" id="MDR7277229.1"/>
    </source>
</evidence>
<dbReference type="InterPro" id="IPR050300">
    <property type="entry name" value="GDXG_lipolytic_enzyme"/>
</dbReference>
<dbReference type="Proteomes" id="UP001183643">
    <property type="component" value="Unassembled WGS sequence"/>
</dbReference>
<dbReference type="InterPro" id="IPR029058">
    <property type="entry name" value="AB_hydrolase_fold"/>
</dbReference>
<dbReference type="GO" id="GO:0016787">
    <property type="term" value="F:hydrolase activity"/>
    <property type="evidence" value="ECO:0007669"/>
    <property type="project" value="UniProtKB-KW"/>
</dbReference>
<dbReference type="PANTHER" id="PTHR48081">
    <property type="entry name" value="AB HYDROLASE SUPERFAMILY PROTEIN C4A8.06C"/>
    <property type="match status" value="1"/>
</dbReference>
<name>A0AAE4CBR9_9ACTN</name>
<dbReference type="Pfam" id="PF07859">
    <property type="entry name" value="Abhydrolase_3"/>
    <property type="match status" value="1"/>
</dbReference>
<evidence type="ECO:0000259" key="3">
    <source>
        <dbReference type="Pfam" id="PF07859"/>
    </source>
</evidence>
<feature type="compositionally biased region" description="Pro residues" evidence="2">
    <location>
        <begin position="10"/>
        <end position="21"/>
    </location>
</feature>
<dbReference type="InterPro" id="IPR013094">
    <property type="entry name" value="AB_hydrolase_3"/>
</dbReference>
<evidence type="ECO:0000256" key="2">
    <source>
        <dbReference type="SAM" id="MobiDB-lite"/>
    </source>
</evidence>
<reference evidence="4" key="1">
    <citation type="submission" date="2023-07" db="EMBL/GenBank/DDBJ databases">
        <title>Sequencing the genomes of 1000 actinobacteria strains.</title>
        <authorList>
            <person name="Klenk H.-P."/>
        </authorList>
    </citation>
    <scope>NUCLEOTIDE SEQUENCE</scope>
    <source>
        <strain evidence="4">DSM 44707</strain>
    </source>
</reference>
<feature type="region of interest" description="Disordered" evidence="2">
    <location>
        <begin position="337"/>
        <end position="363"/>
    </location>
</feature>
<dbReference type="AlphaFoldDB" id="A0AAE4CBR9"/>
<gene>
    <name evidence="4" type="ORF">J2S41_004007</name>
</gene>
<protein>
    <submittedName>
        <fullName evidence="4">Acetyl esterase/lipase</fullName>
    </submittedName>
</protein>
<dbReference type="Gene3D" id="3.40.50.1820">
    <property type="entry name" value="alpha/beta hydrolase"/>
    <property type="match status" value="1"/>
</dbReference>
<dbReference type="RefSeq" id="WP_310369424.1">
    <property type="nucleotide sequence ID" value="NZ_JAVDYB010000001.1"/>
</dbReference>
<accession>A0AAE4CBR9</accession>
<dbReference type="EMBL" id="JAVDYB010000001">
    <property type="protein sequence ID" value="MDR7277229.1"/>
    <property type="molecule type" value="Genomic_DNA"/>
</dbReference>
<proteinExistence type="predicted"/>
<comment type="caution">
    <text evidence="4">The sequence shown here is derived from an EMBL/GenBank/DDBJ whole genome shotgun (WGS) entry which is preliminary data.</text>
</comment>